<reference evidence="2" key="1">
    <citation type="submission" date="2023-08" db="EMBL/GenBank/DDBJ databases">
        <title>Draft sequence of the Babesia gibsoni genome.</title>
        <authorList>
            <person name="Yamagishi J.Y."/>
            <person name="Xuan X.X."/>
        </authorList>
    </citation>
    <scope>NUCLEOTIDE SEQUENCE</scope>
    <source>
        <strain evidence="2">Azabu</strain>
    </source>
</reference>
<dbReference type="Proteomes" id="UP001230268">
    <property type="component" value="Unassembled WGS sequence"/>
</dbReference>
<dbReference type="AlphaFoldDB" id="A0AAD8LLD0"/>
<feature type="region of interest" description="Disordered" evidence="1">
    <location>
        <begin position="1"/>
        <end position="62"/>
    </location>
</feature>
<feature type="compositionally biased region" description="Polar residues" evidence="1">
    <location>
        <begin position="444"/>
        <end position="457"/>
    </location>
</feature>
<evidence type="ECO:0000256" key="1">
    <source>
        <dbReference type="SAM" id="MobiDB-lite"/>
    </source>
</evidence>
<evidence type="ECO:0000313" key="2">
    <source>
        <dbReference type="EMBL" id="KAK1443683.1"/>
    </source>
</evidence>
<organism evidence="2 3">
    <name type="scientific">Babesia gibsoni</name>
    <dbReference type="NCBI Taxonomy" id="33632"/>
    <lineage>
        <taxon>Eukaryota</taxon>
        <taxon>Sar</taxon>
        <taxon>Alveolata</taxon>
        <taxon>Apicomplexa</taxon>
        <taxon>Aconoidasida</taxon>
        <taxon>Piroplasmida</taxon>
        <taxon>Babesiidae</taxon>
        <taxon>Babesia</taxon>
    </lineage>
</organism>
<name>A0AAD8LLD0_BABGI</name>
<sequence length="518" mass="58050">MESDINMQVPHGEDAVTPTSKNHGKTHKMKLSDDSTVDVANASHAGDNGETKTPTKRLTTEYRDARKRDIMLERVSALTMVSGLGPGSLASRDYERQLLLNTSESPSLMKKPKKSPKDKLKKDVVKPTSASGSRSKVPEESLVPFWLTSPKDVKDISSYMKTICTRLSQIEKQMKRFETERQGLLNALYQVNLKQLNEQSSQSINHSDQIEEETKGDQGTQSLPDSKVITVDSDGKSSIVTDTKVDAVDATDSINVISKSQDVSASVNDETLDACMSNEEEEIKDFEMHSLPSEQATSYHEEHDRVTEENKDVDKAIEVIDIDDSDGTFKGSDETDSGPVTRTHVPSSNDMLVETSIEECSENMLRNICKLSNMLDMELEFNAGSQVERNAVDYNAGVFTESNNTYEFKMWRSCWLKPAEKGLTASTAIAPKRSAAASRGFRQTVEQTAHTEGSNGKATEERPKDMLEYFWEMDFQTLSKQQLTMLAQFFGMKANLNTKCQIEQMERIRSYLTNYRIK</sequence>
<feature type="compositionally biased region" description="Basic and acidic residues" evidence="1">
    <location>
        <begin position="115"/>
        <end position="125"/>
    </location>
</feature>
<comment type="caution">
    <text evidence="2">The sequence shown here is derived from an EMBL/GenBank/DDBJ whole genome shotgun (WGS) entry which is preliminary data.</text>
</comment>
<proteinExistence type="predicted"/>
<keyword evidence="3" id="KW-1185">Reference proteome</keyword>
<dbReference type="EMBL" id="JAVEPI010000002">
    <property type="protein sequence ID" value="KAK1443683.1"/>
    <property type="molecule type" value="Genomic_DNA"/>
</dbReference>
<feature type="region of interest" description="Disordered" evidence="1">
    <location>
        <begin position="100"/>
        <end position="139"/>
    </location>
</feature>
<gene>
    <name evidence="2" type="ORF">BgAZ_205590</name>
</gene>
<feature type="region of interest" description="Disordered" evidence="1">
    <location>
        <begin position="199"/>
        <end position="227"/>
    </location>
</feature>
<feature type="region of interest" description="Disordered" evidence="1">
    <location>
        <begin position="324"/>
        <end position="346"/>
    </location>
</feature>
<protein>
    <submittedName>
        <fullName evidence="2">Uncharacterized protein</fullName>
    </submittedName>
</protein>
<feature type="region of interest" description="Disordered" evidence="1">
    <location>
        <begin position="437"/>
        <end position="460"/>
    </location>
</feature>
<evidence type="ECO:0000313" key="3">
    <source>
        <dbReference type="Proteomes" id="UP001230268"/>
    </source>
</evidence>
<accession>A0AAD8LLD0</accession>